<protein>
    <submittedName>
        <fullName evidence="10">Glycosyl transferase</fullName>
    </submittedName>
</protein>
<dbReference type="GO" id="GO:0016763">
    <property type="term" value="F:pentosyltransferase activity"/>
    <property type="evidence" value="ECO:0007669"/>
    <property type="project" value="TreeGrafter"/>
</dbReference>
<dbReference type="Proteomes" id="UP000647172">
    <property type="component" value="Unassembled WGS sequence"/>
</dbReference>
<keyword evidence="3" id="KW-0328">Glycosyltransferase</keyword>
<evidence type="ECO:0000256" key="4">
    <source>
        <dbReference type="ARBA" id="ARBA00022679"/>
    </source>
</evidence>
<feature type="transmembrane region" description="Helical" evidence="8">
    <location>
        <begin position="130"/>
        <end position="146"/>
    </location>
</feature>
<organism evidence="10 11">
    <name type="scientific">Actinoplanes nipponensis</name>
    <dbReference type="NCBI Taxonomy" id="135950"/>
    <lineage>
        <taxon>Bacteria</taxon>
        <taxon>Bacillati</taxon>
        <taxon>Actinomycetota</taxon>
        <taxon>Actinomycetes</taxon>
        <taxon>Micromonosporales</taxon>
        <taxon>Micromonosporaceae</taxon>
        <taxon>Actinoplanes</taxon>
    </lineage>
</organism>
<evidence type="ECO:0000256" key="2">
    <source>
        <dbReference type="ARBA" id="ARBA00022475"/>
    </source>
</evidence>
<feature type="transmembrane region" description="Helical" evidence="8">
    <location>
        <begin position="359"/>
        <end position="377"/>
    </location>
</feature>
<evidence type="ECO:0000256" key="7">
    <source>
        <dbReference type="ARBA" id="ARBA00023136"/>
    </source>
</evidence>
<keyword evidence="5 8" id="KW-0812">Transmembrane</keyword>
<keyword evidence="6 8" id="KW-1133">Transmembrane helix</keyword>
<dbReference type="GO" id="GO:0005886">
    <property type="term" value="C:plasma membrane"/>
    <property type="evidence" value="ECO:0007669"/>
    <property type="project" value="UniProtKB-SubCell"/>
</dbReference>
<dbReference type="AlphaFoldDB" id="A0A919JDS8"/>
<keyword evidence="7 8" id="KW-0472">Membrane</keyword>
<feature type="transmembrane region" description="Helical" evidence="8">
    <location>
        <begin position="324"/>
        <end position="347"/>
    </location>
</feature>
<name>A0A919JDS8_9ACTN</name>
<keyword evidence="11" id="KW-1185">Reference proteome</keyword>
<feature type="transmembrane region" description="Helical" evidence="8">
    <location>
        <begin position="383"/>
        <end position="403"/>
    </location>
</feature>
<feature type="transmembrane region" description="Helical" evidence="8">
    <location>
        <begin position="203"/>
        <end position="222"/>
    </location>
</feature>
<dbReference type="PANTHER" id="PTHR33908">
    <property type="entry name" value="MANNOSYLTRANSFERASE YKCB-RELATED"/>
    <property type="match status" value="1"/>
</dbReference>
<evidence type="ECO:0000256" key="1">
    <source>
        <dbReference type="ARBA" id="ARBA00004651"/>
    </source>
</evidence>
<dbReference type="RefSeq" id="WP_203764366.1">
    <property type="nucleotide sequence ID" value="NZ_BOMQ01000008.1"/>
</dbReference>
<sequence>MGRYRPWIFALLVLALLCQMAVGMVTAARQQSPIVDEPVYVSASLVYLQQHSLEYNFEHPPLAKLIMATGLSFADARVDAAFEGTQWQLGTDVLYGQGNDAQRLLLLARLPLIFLALMFGLVVFAFARDLAGTGAGVVALGLYAFSPDVIAHGSLATLDLPTTGFLVTTLWLLWRARNRPYRYLPLAGLALGAALATKMSTLPALPLMAILVVVSVWHAGRAHQLGARLDGGHVARLVAVGVGAAAGVMVLSLVVVWATYLAVDPHLRWTSPADLPVINGLTGHLVDWLPMPRPFRDGMRVQLSFEGMEFPGYLLGREYTGSKWYYLPVALLIKEPLGMLALWLAGGAVMASVRPLRSAVPYVLLPTAVLLLVAMSGSRDFGVRYAIFVPVFLAVAAGCVVAYRARWAQVATIVLVGWVAVSSLRTFPYYLPYSNEAFGGPSQTYLRLSDANVDWGQDLARLGDRLAEKYPGERVWLLYRGRGAPAYYGIKAGHPLKAPASEVHGLVVVSTACLHSSICIPANTDPAAGRRRLAEILDSSERIDDVGHAILIYRR</sequence>
<evidence type="ECO:0000256" key="6">
    <source>
        <dbReference type="ARBA" id="ARBA00022989"/>
    </source>
</evidence>
<dbReference type="PANTHER" id="PTHR33908:SF11">
    <property type="entry name" value="MEMBRANE PROTEIN"/>
    <property type="match status" value="1"/>
</dbReference>
<reference evidence="10" key="1">
    <citation type="submission" date="2021-01" db="EMBL/GenBank/DDBJ databases">
        <title>Whole genome shotgun sequence of Actinoplanes nipponensis NBRC 14063.</title>
        <authorList>
            <person name="Komaki H."/>
            <person name="Tamura T."/>
        </authorList>
    </citation>
    <scope>NUCLEOTIDE SEQUENCE</scope>
    <source>
        <strain evidence="10">NBRC 14063</strain>
    </source>
</reference>
<evidence type="ECO:0000256" key="3">
    <source>
        <dbReference type="ARBA" id="ARBA00022676"/>
    </source>
</evidence>
<gene>
    <name evidence="10" type="ORF">Ani05nite_06310</name>
</gene>
<feature type="transmembrane region" description="Helical" evidence="8">
    <location>
        <begin position="234"/>
        <end position="260"/>
    </location>
</feature>
<dbReference type="GO" id="GO:0009103">
    <property type="term" value="P:lipopolysaccharide biosynthetic process"/>
    <property type="evidence" value="ECO:0007669"/>
    <property type="project" value="UniProtKB-ARBA"/>
</dbReference>
<evidence type="ECO:0000256" key="5">
    <source>
        <dbReference type="ARBA" id="ARBA00022692"/>
    </source>
</evidence>
<evidence type="ECO:0000313" key="10">
    <source>
        <dbReference type="EMBL" id="GIE47097.1"/>
    </source>
</evidence>
<proteinExistence type="predicted"/>
<keyword evidence="2" id="KW-1003">Cell membrane</keyword>
<feature type="transmembrane region" description="Helical" evidence="8">
    <location>
        <begin position="410"/>
        <end position="431"/>
    </location>
</feature>
<dbReference type="Pfam" id="PF13231">
    <property type="entry name" value="PMT_2"/>
    <property type="match status" value="1"/>
</dbReference>
<dbReference type="InterPro" id="IPR050297">
    <property type="entry name" value="LipidA_mod_glycosyltrf_83"/>
</dbReference>
<evidence type="ECO:0000256" key="8">
    <source>
        <dbReference type="SAM" id="Phobius"/>
    </source>
</evidence>
<dbReference type="InterPro" id="IPR038731">
    <property type="entry name" value="RgtA/B/C-like"/>
</dbReference>
<comment type="caution">
    <text evidence="10">The sequence shown here is derived from an EMBL/GenBank/DDBJ whole genome shotgun (WGS) entry which is preliminary data.</text>
</comment>
<evidence type="ECO:0000259" key="9">
    <source>
        <dbReference type="Pfam" id="PF13231"/>
    </source>
</evidence>
<feature type="domain" description="Glycosyltransferase RgtA/B/C/D-like" evidence="9">
    <location>
        <begin position="108"/>
        <end position="216"/>
    </location>
</feature>
<accession>A0A919JDS8</accession>
<keyword evidence="4 10" id="KW-0808">Transferase</keyword>
<evidence type="ECO:0000313" key="11">
    <source>
        <dbReference type="Proteomes" id="UP000647172"/>
    </source>
</evidence>
<comment type="subcellular location">
    <subcellularLocation>
        <location evidence="1">Cell membrane</location>
        <topology evidence="1">Multi-pass membrane protein</topology>
    </subcellularLocation>
</comment>
<dbReference type="EMBL" id="BOMQ01000008">
    <property type="protein sequence ID" value="GIE47097.1"/>
    <property type="molecule type" value="Genomic_DNA"/>
</dbReference>
<feature type="transmembrane region" description="Helical" evidence="8">
    <location>
        <begin position="104"/>
        <end position="123"/>
    </location>
</feature>